<evidence type="ECO:0000256" key="6">
    <source>
        <dbReference type="ARBA" id="ARBA00038076"/>
    </source>
</evidence>
<evidence type="ECO:0000256" key="7">
    <source>
        <dbReference type="SAM" id="Phobius"/>
    </source>
</evidence>
<evidence type="ECO:0000256" key="3">
    <source>
        <dbReference type="ARBA" id="ARBA00022692"/>
    </source>
</evidence>
<organism evidence="10 11">
    <name type="scientific">Bacillus cereus</name>
    <dbReference type="NCBI Taxonomy" id="1396"/>
    <lineage>
        <taxon>Bacteria</taxon>
        <taxon>Bacillati</taxon>
        <taxon>Bacillota</taxon>
        <taxon>Bacilli</taxon>
        <taxon>Bacillales</taxon>
        <taxon>Bacillaceae</taxon>
        <taxon>Bacillus</taxon>
        <taxon>Bacillus cereus group</taxon>
    </lineage>
</organism>
<keyword evidence="4 7" id="KW-1133">Transmembrane helix</keyword>
<dbReference type="InterPro" id="IPR050250">
    <property type="entry name" value="Macrolide_Exporter_MacB"/>
</dbReference>
<feature type="transmembrane region" description="Helical" evidence="7">
    <location>
        <begin position="385"/>
        <end position="408"/>
    </location>
</feature>
<dbReference type="InterPro" id="IPR003838">
    <property type="entry name" value="ABC3_permease_C"/>
</dbReference>
<dbReference type="Pfam" id="PF02687">
    <property type="entry name" value="FtsX"/>
    <property type="match status" value="1"/>
</dbReference>
<comment type="subcellular location">
    <subcellularLocation>
        <location evidence="1">Cell membrane</location>
        <topology evidence="1">Multi-pass membrane protein</topology>
    </subcellularLocation>
</comment>
<dbReference type="GO" id="GO:0005886">
    <property type="term" value="C:plasma membrane"/>
    <property type="evidence" value="ECO:0007669"/>
    <property type="project" value="UniProtKB-SubCell"/>
</dbReference>
<evidence type="ECO:0000256" key="2">
    <source>
        <dbReference type="ARBA" id="ARBA00022475"/>
    </source>
</evidence>
<feature type="transmembrane region" description="Helical" evidence="7">
    <location>
        <begin position="292"/>
        <end position="314"/>
    </location>
</feature>
<evidence type="ECO:0000259" key="8">
    <source>
        <dbReference type="Pfam" id="PF02687"/>
    </source>
</evidence>
<reference evidence="10 11" key="1">
    <citation type="submission" date="2017-09" db="EMBL/GenBank/DDBJ databases">
        <title>Large-scale bioinformatics analysis of Bacillus genomes uncovers conserved roles of natural products in bacterial physiology.</title>
        <authorList>
            <consortium name="Agbiome Team Llc"/>
            <person name="Bleich R.M."/>
            <person name="Grubbs K.J."/>
            <person name="Santa Maria K.C."/>
            <person name="Allen S.E."/>
            <person name="Farag S."/>
            <person name="Shank E.A."/>
            <person name="Bowers A."/>
        </authorList>
    </citation>
    <scope>NUCLEOTIDE SEQUENCE [LARGE SCALE GENOMIC DNA]</scope>
    <source>
        <strain evidence="10 11">AFS010695</strain>
    </source>
</reference>
<dbReference type="GO" id="GO:0022857">
    <property type="term" value="F:transmembrane transporter activity"/>
    <property type="evidence" value="ECO:0007669"/>
    <property type="project" value="TreeGrafter"/>
</dbReference>
<dbReference type="RefSeq" id="WP_001220736.1">
    <property type="nucleotide sequence ID" value="NZ_NTWE01000020.1"/>
</dbReference>
<feature type="domain" description="MacB-like periplasmic core" evidence="9">
    <location>
        <begin position="124"/>
        <end position="259"/>
    </location>
</feature>
<dbReference type="PANTHER" id="PTHR30572:SF4">
    <property type="entry name" value="ABC TRANSPORTER PERMEASE YTRF"/>
    <property type="match status" value="1"/>
</dbReference>
<keyword evidence="2" id="KW-1003">Cell membrane</keyword>
<comment type="similarity">
    <text evidence="6">Belongs to the ABC-4 integral membrane protein family.</text>
</comment>
<dbReference type="Pfam" id="PF12704">
    <property type="entry name" value="MacB_PCD"/>
    <property type="match status" value="1"/>
</dbReference>
<evidence type="ECO:0000256" key="5">
    <source>
        <dbReference type="ARBA" id="ARBA00023136"/>
    </source>
</evidence>
<accession>A0A2A9TUV6</accession>
<sequence>MRIKSALMALKNRLLISIFLLIQFTFGLAAITLSINTLYNFYYLGNSSNSLLDLESTYFITYDDMTTDRLKEEQFNKGQVEEIYKKMQQNKDVISYGTYEEIIIELESSDRPLQESMLDELKNKTFRDKSPTIRIITIDEDYYKLLNIPIKTGTGFSYQDFQKNSEEKTNVLVGPYFKKYFQIGDTINNQYTIIGFLPENKFIIDGNGANIYQKLDKAMLSPMPIDRYEHYEIMFSRLHYSTIMTLKKDADVIKLQEMIQLKGSDATLYLKNLGGEINEAVTSSMDTENIELIVGSLFTLFIIAGIVVTTIVSIMMRKREFGIKMVLGESKLGMFIQIVLENICIAIVGMFLSLVYFLWRYEAHLQGSKDFDTASVLEVNLNMPILLFVFLFLLLIIIVSNLIVFLFIRKLEPKTLIGGME</sequence>
<comment type="caution">
    <text evidence="10">The sequence shown here is derived from an EMBL/GenBank/DDBJ whole genome shotgun (WGS) entry which is preliminary data.</text>
</comment>
<evidence type="ECO:0000259" key="9">
    <source>
        <dbReference type="Pfam" id="PF12704"/>
    </source>
</evidence>
<protein>
    <submittedName>
        <fullName evidence="10">ABC transporter permease</fullName>
    </submittedName>
</protein>
<keyword evidence="5 7" id="KW-0472">Membrane</keyword>
<evidence type="ECO:0000313" key="11">
    <source>
        <dbReference type="Proteomes" id="UP000220635"/>
    </source>
</evidence>
<feature type="domain" description="ABC3 transporter permease C-terminal" evidence="8">
    <location>
        <begin position="293"/>
        <end position="413"/>
    </location>
</feature>
<dbReference type="InterPro" id="IPR025857">
    <property type="entry name" value="MacB_PCD"/>
</dbReference>
<dbReference type="EMBL" id="NTWE01000020">
    <property type="protein sequence ID" value="PEW03156.1"/>
    <property type="molecule type" value="Genomic_DNA"/>
</dbReference>
<dbReference type="PANTHER" id="PTHR30572">
    <property type="entry name" value="MEMBRANE COMPONENT OF TRANSPORTER-RELATED"/>
    <property type="match status" value="1"/>
</dbReference>
<keyword evidence="3 7" id="KW-0812">Transmembrane</keyword>
<gene>
    <name evidence="10" type="ORF">CN425_09715</name>
</gene>
<name>A0A2A9TUV6_BACCE</name>
<feature type="transmembrane region" description="Helical" evidence="7">
    <location>
        <begin position="335"/>
        <end position="359"/>
    </location>
</feature>
<dbReference type="AlphaFoldDB" id="A0A2A9TUV6"/>
<evidence type="ECO:0000256" key="1">
    <source>
        <dbReference type="ARBA" id="ARBA00004651"/>
    </source>
</evidence>
<dbReference type="Proteomes" id="UP000220635">
    <property type="component" value="Unassembled WGS sequence"/>
</dbReference>
<proteinExistence type="inferred from homology"/>
<evidence type="ECO:0000313" key="10">
    <source>
        <dbReference type="EMBL" id="PEW03156.1"/>
    </source>
</evidence>
<evidence type="ECO:0000256" key="4">
    <source>
        <dbReference type="ARBA" id="ARBA00022989"/>
    </source>
</evidence>
<dbReference type="OrthoDB" id="2552938at2"/>